<evidence type="ECO:0000256" key="1">
    <source>
        <dbReference type="ARBA" id="ARBA00009512"/>
    </source>
</evidence>
<protein>
    <recommendedName>
        <fullName evidence="2 3">Small ribosomal subunit protein bS6</fullName>
    </recommendedName>
</protein>
<sequence length="96" mass="11106">MQKYELTVLVKTVTGLPAGRQDVEEKMEKIIKALGGKLGKFTEMGKKQLAYPIDKIHEAHFLNWIIELPNEGVVQLEKKLTVDREVIRHLLLRRDK</sequence>
<keyword evidence="3" id="KW-0699">rRNA-binding</keyword>
<dbReference type="InterPro" id="IPR014717">
    <property type="entry name" value="Transl_elong_EF1B/ribsomal_bS6"/>
</dbReference>
<dbReference type="GO" id="GO:0070181">
    <property type="term" value="F:small ribosomal subunit rRNA binding"/>
    <property type="evidence" value="ECO:0007669"/>
    <property type="project" value="TreeGrafter"/>
</dbReference>
<dbReference type="EMBL" id="LCAO01000025">
    <property type="protein sequence ID" value="KKR91007.1"/>
    <property type="molecule type" value="Genomic_DNA"/>
</dbReference>
<dbReference type="Gene3D" id="3.30.70.60">
    <property type="match status" value="1"/>
</dbReference>
<dbReference type="GO" id="GO:0005840">
    <property type="term" value="C:ribosome"/>
    <property type="evidence" value="ECO:0007669"/>
    <property type="project" value="UniProtKB-KW"/>
</dbReference>
<accession>A0A0G0XSW5</accession>
<comment type="function">
    <text evidence="3">Binds together with bS18 to 16S ribosomal RNA.</text>
</comment>
<dbReference type="AlphaFoldDB" id="A0A0G0XSW5"/>
<dbReference type="GO" id="GO:1990904">
    <property type="term" value="C:ribonucleoprotein complex"/>
    <property type="evidence" value="ECO:0007669"/>
    <property type="project" value="UniProtKB-KW"/>
</dbReference>
<dbReference type="GO" id="GO:0005737">
    <property type="term" value="C:cytoplasm"/>
    <property type="evidence" value="ECO:0007669"/>
    <property type="project" value="UniProtKB-ARBA"/>
</dbReference>
<dbReference type="InterPro" id="IPR035980">
    <property type="entry name" value="Ribosomal_bS6_sf"/>
</dbReference>
<dbReference type="SUPFAM" id="SSF54995">
    <property type="entry name" value="Ribosomal protein S6"/>
    <property type="match status" value="1"/>
</dbReference>
<evidence type="ECO:0000256" key="2">
    <source>
        <dbReference type="ARBA" id="ARBA00035294"/>
    </source>
</evidence>
<dbReference type="GO" id="GO:0003735">
    <property type="term" value="F:structural constituent of ribosome"/>
    <property type="evidence" value="ECO:0007669"/>
    <property type="project" value="InterPro"/>
</dbReference>
<reference evidence="4 5" key="1">
    <citation type="journal article" date="2015" name="Nature">
        <title>rRNA introns, odd ribosomes, and small enigmatic genomes across a large radiation of phyla.</title>
        <authorList>
            <person name="Brown C.T."/>
            <person name="Hug L.A."/>
            <person name="Thomas B.C."/>
            <person name="Sharon I."/>
            <person name="Castelle C.J."/>
            <person name="Singh A."/>
            <person name="Wilkins M.J."/>
            <person name="Williams K.H."/>
            <person name="Banfield J.F."/>
        </authorList>
    </citation>
    <scope>NUCLEOTIDE SEQUENCE [LARGE SCALE GENOMIC DNA]</scope>
</reference>
<dbReference type="InterPro" id="IPR000529">
    <property type="entry name" value="Ribosomal_bS6"/>
</dbReference>
<comment type="similarity">
    <text evidence="1 3">Belongs to the bacterial ribosomal protein bS6 family.</text>
</comment>
<dbReference type="NCBIfam" id="TIGR00166">
    <property type="entry name" value="S6"/>
    <property type="match status" value="1"/>
</dbReference>
<keyword evidence="3 4" id="KW-0689">Ribosomal protein</keyword>
<dbReference type="GO" id="GO:0006412">
    <property type="term" value="P:translation"/>
    <property type="evidence" value="ECO:0007669"/>
    <property type="project" value="UniProtKB-UniRule"/>
</dbReference>
<dbReference type="InterPro" id="IPR020814">
    <property type="entry name" value="Ribosomal_S6_plastid/chlpt"/>
</dbReference>
<name>A0A0G0XSW5_9BACT</name>
<keyword evidence="3" id="KW-0687">Ribonucleoprotein</keyword>
<evidence type="ECO:0000256" key="3">
    <source>
        <dbReference type="HAMAP-Rule" id="MF_00360"/>
    </source>
</evidence>
<keyword evidence="3" id="KW-0694">RNA-binding</keyword>
<dbReference type="PANTHER" id="PTHR21011">
    <property type="entry name" value="MITOCHONDRIAL 28S RIBOSOMAL PROTEIN S6"/>
    <property type="match status" value="1"/>
</dbReference>
<dbReference type="CDD" id="cd00473">
    <property type="entry name" value="bS6"/>
    <property type="match status" value="1"/>
</dbReference>
<evidence type="ECO:0000313" key="5">
    <source>
        <dbReference type="Proteomes" id="UP000034676"/>
    </source>
</evidence>
<dbReference type="PANTHER" id="PTHR21011:SF1">
    <property type="entry name" value="SMALL RIBOSOMAL SUBUNIT PROTEIN BS6M"/>
    <property type="match status" value="1"/>
</dbReference>
<proteinExistence type="inferred from homology"/>
<dbReference type="HAMAP" id="MF_00360">
    <property type="entry name" value="Ribosomal_bS6"/>
    <property type="match status" value="1"/>
</dbReference>
<dbReference type="Pfam" id="PF01250">
    <property type="entry name" value="Ribosomal_S6"/>
    <property type="match status" value="1"/>
</dbReference>
<dbReference type="Proteomes" id="UP000034676">
    <property type="component" value="Unassembled WGS sequence"/>
</dbReference>
<evidence type="ECO:0000313" key="4">
    <source>
        <dbReference type="EMBL" id="KKR91007.1"/>
    </source>
</evidence>
<organism evidence="4 5">
    <name type="scientific">Candidatus Woesebacteria bacterium GW2011_GWA1_41_13b</name>
    <dbReference type="NCBI Taxonomy" id="1618555"/>
    <lineage>
        <taxon>Bacteria</taxon>
        <taxon>Candidatus Woeseibacteriota</taxon>
    </lineage>
</organism>
<comment type="caution">
    <text evidence="4">The sequence shown here is derived from an EMBL/GenBank/DDBJ whole genome shotgun (WGS) entry which is preliminary data.</text>
</comment>
<gene>
    <name evidence="3" type="primary">rpsF</name>
    <name evidence="4" type="ORF">UU42_C0025G0004</name>
</gene>